<dbReference type="EMBL" id="JACGWO010000001">
    <property type="protein sequence ID" value="KAK4436996.1"/>
    <property type="molecule type" value="Genomic_DNA"/>
</dbReference>
<dbReference type="PANTHER" id="PTHR33203">
    <property type="entry name" value="OLEOSIN"/>
    <property type="match status" value="1"/>
</dbReference>
<evidence type="ECO:0000256" key="5">
    <source>
        <dbReference type="ARBA" id="ARBA00022692"/>
    </source>
</evidence>
<evidence type="ECO:0000256" key="8">
    <source>
        <dbReference type="SAM" id="Phobius"/>
    </source>
</evidence>
<organism evidence="9 10">
    <name type="scientific">Sesamum alatum</name>
    <dbReference type="NCBI Taxonomy" id="300844"/>
    <lineage>
        <taxon>Eukaryota</taxon>
        <taxon>Viridiplantae</taxon>
        <taxon>Streptophyta</taxon>
        <taxon>Embryophyta</taxon>
        <taxon>Tracheophyta</taxon>
        <taxon>Spermatophyta</taxon>
        <taxon>Magnoliopsida</taxon>
        <taxon>eudicotyledons</taxon>
        <taxon>Gunneridae</taxon>
        <taxon>Pentapetalae</taxon>
        <taxon>asterids</taxon>
        <taxon>lamiids</taxon>
        <taxon>Lamiales</taxon>
        <taxon>Pedaliaceae</taxon>
        <taxon>Sesamum</taxon>
    </lineage>
</organism>
<evidence type="ECO:0000313" key="9">
    <source>
        <dbReference type="EMBL" id="KAK4436996.1"/>
    </source>
</evidence>
<comment type="caution">
    <text evidence="9">The sequence shown here is derived from an EMBL/GenBank/DDBJ whole genome shotgun (WGS) entry which is preliminary data.</text>
</comment>
<dbReference type="InterPro" id="IPR000136">
    <property type="entry name" value="Oleosin"/>
</dbReference>
<name>A0AAE1YWE4_9LAMI</name>
<sequence length="117" mass="11738">MSDQAIALQESAPPRCQGVVSLAASIVIGGLLLGLSGLALTGTMITLAVATPGLVLFSIIAAVLSLLLVTAGFMVTGGCLAAAVAAMVSMCPYMAGKHPLGWEQLDYLTTKFGGKAT</sequence>
<dbReference type="GO" id="GO:0012511">
    <property type="term" value="C:monolayer-surrounded lipid storage body"/>
    <property type="evidence" value="ECO:0007669"/>
    <property type="project" value="InterPro"/>
</dbReference>
<evidence type="ECO:0000256" key="6">
    <source>
        <dbReference type="ARBA" id="ARBA00022989"/>
    </source>
</evidence>
<comment type="subcellular location">
    <subcellularLocation>
        <location evidence="2">Lipid droplet</location>
    </subcellularLocation>
    <subcellularLocation>
        <location evidence="1">Membrane</location>
        <topology evidence="1">Multi-pass membrane protein</topology>
    </subcellularLocation>
</comment>
<dbReference type="PANTHER" id="PTHR33203:SF24">
    <property type="entry name" value="OLEOSIN"/>
    <property type="match status" value="1"/>
</dbReference>
<reference evidence="9" key="2">
    <citation type="journal article" date="2024" name="Plant">
        <title>Genomic evolution and insights into agronomic trait innovations of Sesamum species.</title>
        <authorList>
            <person name="Miao H."/>
            <person name="Wang L."/>
            <person name="Qu L."/>
            <person name="Liu H."/>
            <person name="Sun Y."/>
            <person name="Le M."/>
            <person name="Wang Q."/>
            <person name="Wei S."/>
            <person name="Zheng Y."/>
            <person name="Lin W."/>
            <person name="Duan Y."/>
            <person name="Cao H."/>
            <person name="Xiong S."/>
            <person name="Wang X."/>
            <person name="Wei L."/>
            <person name="Li C."/>
            <person name="Ma Q."/>
            <person name="Ju M."/>
            <person name="Zhao R."/>
            <person name="Li G."/>
            <person name="Mu C."/>
            <person name="Tian Q."/>
            <person name="Mei H."/>
            <person name="Zhang T."/>
            <person name="Gao T."/>
            <person name="Zhang H."/>
        </authorList>
    </citation>
    <scope>NUCLEOTIDE SEQUENCE</scope>
    <source>
        <strain evidence="9">3651</strain>
    </source>
</reference>
<keyword evidence="4" id="KW-0551">Lipid droplet</keyword>
<dbReference type="GO" id="GO:0009791">
    <property type="term" value="P:post-embryonic development"/>
    <property type="evidence" value="ECO:0007669"/>
    <property type="project" value="UniProtKB-ARBA"/>
</dbReference>
<dbReference type="GO" id="GO:0016020">
    <property type="term" value="C:membrane"/>
    <property type="evidence" value="ECO:0007669"/>
    <property type="project" value="UniProtKB-SubCell"/>
</dbReference>
<dbReference type="GO" id="GO:0048608">
    <property type="term" value="P:reproductive structure development"/>
    <property type="evidence" value="ECO:0007669"/>
    <property type="project" value="UniProtKB-ARBA"/>
</dbReference>
<reference evidence="9" key="1">
    <citation type="submission" date="2020-06" db="EMBL/GenBank/DDBJ databases">
        <authorList>
            <person name="Li T."/>
            <person name="Hu X."/>
            <person name="Zhang T."/>
            <person name="Song X."/>
            <person name="Zhang H."/>
            <person name="Dai N."/>
            <person name="Sheng W."/>
            <person name="Hou X."/>
            <person name="Wei L."/>
        </authorList>
    </citation>
    <scope>NUCLEOTIDE SEQUENCE</scope>
    <source>
        <strain evidence="9">3651</strain>
        <tissue evidence="9">Leaf</tissue>
    </source>
</reference>
<feature type="transmembrane region" description="Helical" evidence="8">
    <location>
        <begin position="47"/>
        <end position="67"/>
    </location>
</feature>
<evidence type="ECO:0000256" key="4">
    <source>
        <dbReference type="ARBA" id="ARBA00022677"/>
    </source>
</evidence>
<dbReference type="Pfam" id="PF01277">
    <property type="entry name" value="Oleosin"/>
    <property type="match status" value="1"/>
</dbReference>
<evidence type="ECO:0000256" key="1">
    <source>
        <dbReference type="ARBA" id="ARBA00004141"/>
    </source>
</evidence>
<keyword evidence="6 8" id="KW-1133">Transmembrane helix</keyword>
<evidence type="ECO:0000256" key="2">
    <source>
        <dbReference type="ARBA" id="ARBA00004502"/>
    </source>
</evidence>
<keyword evidence="10" id="KW-1185">Reference proteome</keyword>
<gene>
    <name evidence="9" type="ORF">Salat_0033500</name>
</gene>
<evidence type="ECO:0000256" key="3">
    <source>
        <dbReference type="ARBA" id="ARBA00010858"/>
    </source>
</evidence>
<protein>
    <submittedName>
        <fullName evidence="9">Oleosin</fullName>
    </submittedName>
</protein>
<feature type="transmembrane region" description="Helical" evidence="8">
    <location>
        <begin position="73"/>
        <end position="95"/>
    </location>
</feature>
<keyword evidence="7 8" id="KW-0472">Membrane</keyword>
<evidence type="ECO:0000313" key="10">
    <source>
        <dbReference type="Proteomes" id="UP001293254"/>
    </source>
</evidence>
<dbReference type="AlphaFoldDB" id="A0AAE1YWE4"/>
<proteinExistence type="inferred from homology"/>
<keyword evidence="5 8" id="KW-0812">Transmembrane</keyword>
<feature type="transmembrane region" description="Helical" evidence="8">
    <location>
        <begin position="20"/>
        <end position="40"/>
    </location>
</feature>
<dbReference type="GO" id="GO:0019915">
    <property type="term" value="P:lipid storage"/>
    <property type="evidence" value="ECO:0007669"/>
    <property type="project" value="TreeGrafter"/>
</dbReference>
<evidence type="ECO:0000256" key="7">
    <source>
        <dbReference type="ARBA" id="ARBA00023136"/>
    </source>
</evidence>
<dbReference type="Proteomes" id="UP001293254">
    <property type="component" value="Unassembled WGS sequence"/>
</dbReference>
<accession>A0AAE1YWE4</accession>
<comment type="similarity">
    <text evidence="3">Belongs to the oleosin family.</text>
</comment>